<reference evidence="8 9" key="1">
    <citation type="submission" date="2020-05" db="EMBL/GenBank/DDBJ databases">
        <authorList>
            <person name="Li K."/>
        </authorList>
    </citation>
    <scope>NUCLEOTIDE SEQUENCE [LARGE SCALE GENOMIC DNA]</scope>
    <source>
        <strain evidence="9">jing01</strain>
    </source>
</reference>
<dbReference type="GO" id="GO:0022857">
    <property type="term" value="F:transmembrane transporter activity"/>
    <property type="evidence" value="ECO:0007669"/>
    <property type="project" value="InterPro"/>
</dbReference>
<dbReference type="EMBL" id="CP053189">
    <property type="protein sequence ID" value="QJS13950.1"/>
    <property type="molecule type" value="Genomic_DNA"/>
</dbReference>
<feature type="transmembrane region" description="Helical" evidence="6">
    <location>
        <begin position="287"/>
        <end position="304"/>
    </location>
</feature>
<dbReference type="Pfam" id="PF07690">
    <property type="entry name" value="MFS_1"/>
    <property type="match status" value="1"/>
</dbReference>
<keyword evidence="4 6" id="KW-1133">Transmembrane helix</keyword>
<dbReference type="PROSITE" id="PS50850">
    <property type="entry name" value="MFS"/>
    <property type="match status" value="1"/>
</dbReference>
<keyword evidence="9" id="KW-1185">Reference proteome</keyword>
<dbReference type="SUPFAM" id="SSF103473">
    <property type="entry name" value="MFS general substrate transporter"/>
    <property type="match status" value="1"/>
</dbReference>
<feature type="transmembrane region" description="Helical" evidence="6">
    <location>
        <begin position="60"/>
        <end position="81"/>
    </location>
</feature>
<dbReference type="CDD" id="cd17319">
    <property type="entry name" value="MFS_ExuT_GudP_like"/>
    <property type="match status" value="1"/>
</dbReference>
<gene>
    <name evidence="8" type="ORF">HKX69_34375</name>
</gene>
<keyword evidence="2" id="KW-0813">Transport</keyword>
<dbReference type="InterPro" id="IPR036259">
    <property type="entry name" value="MFS_trans_sf"/>
</dbReference>
<dbReference type="FunFam" id="1.20.1250.20:FF:000018">
    <property type="entry name" value="MFS transporter permease"/>
    <property type="match status" value="1"/>
</dbReference>
<accession>A0A6M4PYZ9</accession>
<proteinExistence type="predicted"/>
<dbReference type="KEGG" id="sarg:HKX69_34375"/>
<feature type="transmembrane region" description="Helical" evidence="6">
    <location>
        <begin position="151"/>
        <end position="173"/>
    </location>
</feature>
<evidence type="ECO:0000256" key="3">
    <source>
        <dbReference type="ARBA" id="ARBA00022692"/>
    </source>
</evidence>
<dbReference type="PANTHER" id="PTHR43791">
    <property type="entry name" value="PERMEASE-RELATED"/>
    <property type="match status" value="1"/>
</dbReference>
<organism evidence="8 9">
    <name type="scientific">Streptomyces argyrophylli</name>
    <dbReference type="NCBI Taxonomy" id="2726118"/>
    <lineage>
        <taxon>Bacteria</taxon>
        <taxon>Bacillati</taxon>
        <taxon>Actinomycetota</taxon>
        <taxon>Actinomycetes</taxon>
        <taxon>Kitasatosporales</taxon>
        <taxon>Streptomycetaceae</taxon>
        <taxon>Streptomyces</taxon>
    </lineage>
</organism>
<evidence type="ECO:0000256" key="1">
    <source>
        <dbReference type="ARBA" id="ARBA00004651"/>
    </source>
</evidence>
<feature type="transmembrane region" description="Helical" evidence="6">
    <location>
        <begin position="407"/>
        <end position="427"/>
    </location>
</feature>
<feature type="transmembrane region" description="Helical" evidence="6">
    <location>
        <begin position="185"/>
        <end position="207"/>
    </location>
</feature>
<dbReference type="PANTHER" id="PTHR43791:SF36">
    <property type="entry name" value="TRANSPORTER, PUTATIVE (AFU_ORTHOLOGUE AFUA_6G08340)-RELATED"/>
    <property type="match status" value="1"/>
</dbReference>
<sequence length="446" mass="47719">MTNLRKSPAGEAPEIEKATIRQISIRLLPLLLLGYLIAYIDRSNVGFAAIHMNDDIGLSSSQFGFGASVFFLAYVALEVPSNIALNRYGARVWLARIMITWGLVAAGMAFVAGPTSFTVMRVLLGAAEAGFFPGVILYLTFWYPPAHRGRVIALFSMAIPLASVLGSPLSGYLLRLQGLLGLHGWQWLFIIEGIPAVVLGVVALFLLPSHPDNARWLSAEQRAWLENSLRAQEPAAEAGHVPMRKTLLNKRVLLLSLVYASTAAISQALSVWQPQMVKGFGLSDTQVGWLNAIPFAIATALMVLWGKASDRSCGRVSFTVIPIALSAVALAFVPLAYALPVFLLVLSAVLVGTYAAKGPFWSLSTQWLSRREAVAGVAVINSLGSLAAFGGNWLVGGIKDRTGSFTLALMPLMALAAVSVLALIVAARAERRSDIGAAPDRQELGV</sequence>
<dbReference type="AlphaFoldDB" id="A0A6M4PYZ9"/>
<feature type="transmembrane region" description="Helical" evidence="6">
    <location>
        <begin position="316"/>
        <end position="335"/>
    </location>
</feature>
<evidence type="ECO:0000313" key="9">
    <source>
        <dbReference type="Proteomes" id="UP000502641"/>
    </source>
</evidence>
<feature type="domain" description="Major facilitator superfamily (MFS) profile" evidence="7">
    <location>
        <begin position="27"/>
        <end position="434"/>
    </location>
</feature>
<dbReference type="InterPro" id="IPR020846">
    <property type="entry name" value="MFS_dom"/>
</dbReference>
<feature type="transmembrane region" description="Helical" evidence="6">
    <location>
        <begin position="252"/>
        <end position="272"/>
    </location>
</feature>
<dbReference type="InterPro" id="IPR011701">
    <property type="entry name" value="MFS"/>
</dbReference>
<evidence type="ECO:0000256" key="5">
    <source>
        <dbReference type="ARBA" id="ARBA00023136"/>
    </source>
</evidence>
<feature type="transmembrane region" description="Helical" evidence="6">
    <location>
        <begin position="341"/>
        <end position="361"/>
    </location>
</feature>
<evidence type="ECO:0000259" key="7">
    <source>
        <dbReference type="PROSITE" id="PS50850"/>
    </source>
</evidence>
<dbReference type="RefSeq" id="WP_171159344.1">
    <property type="nucleotide sequence ID" value="NZ_CP053189.1"/>
</dbReference>
<dbReference type="Gene3D" id="1.20.1250.20">
    <property type="entry name" value="MFS general substrate transporter like domains"/>
    <property type="match status" value="2"/>
</dbReference>
<feature type="transmembrane region" description="Helical" evidence="6">
    <location>
        <begin position="119"/>
        <end position="139"/>
    </location>
</feature>
<evidence type="ECO:0000256" key="4">
    <source>
        <dbReference type="ARBA" id="ARBA00022989"/>
    </source>
</evidence>
<feature type="transmembrane region" description="Helical" evidence="6">
    <location>
        <begin position="93"/>
        <end position="113"/>
    </location>
</feature>
<keyword evidence="5 6" id="KW-0472">Membrane</keyword>
<name>A0A6M4PYZ9_9ACTN</name>
<feature type="transmembrane region" description="Helical" evidence="6">
    <location>
        <begin position="23"/>
        <end position="40"/>
    </location>
</feature>
<comment type="subcellular location">
    <subcellularLocation>
        <location evidence="1">Cell membrane</location>
        <topology evidence="1">Multi-pass membrane protein</topology>
    </subcellularLocation>
</comment>
<dbReference type="Proteomes" id="UP000502641">
    <property type="component" value="Chromosome"/>
</dbReference>
<evidence type="ECO:0000313" key="8">
    <source>
        <dbReference type="EMBL" id="QJS13950.1"/>
    </source>
</evidence>
<evidence type="ECO:0000256" key="6">
    <source>
        <dbReference type="SAM" id="Phobius"/>
    </source>
</evidence>
<feature type="transmembrane region" description="Helical" evidence="6">
    <location>
        <begin position="373"/>
        <end position="395"/>
    </location>
</feature>
<keyword evidence="3 6" id="KW-0812">Transmembrane</keyword>
<protein>
    <submittedName>
        <fullName evidence="8">MFS transporter</fullName>
    </submittedName>
</protein>
<dbReference type="GO" id="GO:0005886">
    <property type="term" value="C:plasma membrane"/>
    <property type="evidence" value="ECO:0007669"/>
    <property type="project" value="UniProtKB-SubCell"/>
</dbReference>
<evidence type="ECO:0000256" key="2">
    <source>
        <dbReference type="ARBA" id="ARBA00022448"/>
    </source>
</evidence>